<evidence type="ECO:0000256" key="1">
    <source>
        <dbReference type="SAM" id="MobiDB-lite"/>
    </source>
</evidence>
<dbReference type="AlphaFoldDB" id="A0AAE0WLH7"/>
<dbReference type="EMBL" id="JAUTXT010000022">
    <property type="protein sequence ID" value="KAK3673918.1"/>
    <property type="molecule type" value="Genomic_DNA"/>
</dbReference>
<evidence type="ECO:0000313" key="2">
    <source>
        <dbReference type="EMBL" id="KAK3673918.1"/>
    </source>
</evidence>
<name>A0AAE0WLH7_9PEZI</name>
<evidence type="ECO:0000313" key="3">
    <source>
        <dbReference type="Proteomes" id="UP001274830"/>
    </source>
</evidence>
<accession>A0AAE0WLH7</accession>
<organism evidence="2 3">
    <name type="scientific">Recurvomyces mirabilis</name>
    <dbReference type="NCBI Taxonomy" id="574656"/>
    <lineage>
        <taxon>Eukaryota</taxon>
        <taxon>Fungi</taxon>
        <taxon>Dikarya</taxon>
        <taxon>Ascomycota</taxon>
        <taxon>Pezizomycotina</taxon>
        <taxon>Dothideomycetes</taxon>
        <taxon>Dothideomycetidae</taxon>
        <taxon>Mycosphaerellales</taxon>
        <taxon>Teratosphaeriaceae</taxon>
        <taxon>Recurvomyces</taxon>
    </lineage>
</organism>
<sequence length="210" mass="23725">MPPQSLGRMQKQFAIPPPEWFVTAPEIVGPQSQSEPKPPAVPQTQSQDPADIVFRSRNNIVISWRNANTLWTMWGEGYDDLLATYLSGNDPGGFDASWDSQWSKEEFDVRHLHHAMELAREVGVCRAKVEKVLSRPQKLGLEPMPWQWDRFPESLDPGKDFSDNEEEMMEAIADAPHEAVDAWRSALPPAATEFQDEVTGAEFTRCALAY</sequence>
<reference evidence="2" key="1">
    <citation type="submission" date="2023-07" db="EMBL/GenBank/DDBJ databases">
        <title>Black Yeasts Isolated from many extreme environments.</title>
        <authorList>
            <person name="Coleine C."/>
            <person name="Stajich J.E."/>
            <person name="Selbmann L."/>
        </authorList>
    </citation>
    <scope>NUCLEOTIDE SEQUENCE</scope>
    <source>
        <strain evidence="2">CCFEE 5485</strain>
    </source>
</reference>
<gene>
    <name evidence="2" type="ORF">LTR78_006120</name>
</gene>
<comment type="caution">
    <text evidence="2">The sequence shown here is derived from an EMBL/GenBank/DDBJ whole genome shotgun (WGS) entry which is preliminary data.</text>
</comment>
<proteinExistence type="predicted"/>
<dbReference type="Proteomes" id="UP001274830">
    <property type="component" value="Unassembled WGS sequence"/>
</dbReference>
<protein>
    <submittedName>
        <fullName evidence="2">Uncharacterized protein</fullName>
    </submittedName>
</protein>
<keyword evidence="3" id="KW-1185">Reference proteome</keyword>
<feature type="region of interest" description="Disordered" evidence="1">
    <location>
        <begin position="24"/>
        <end position="48"/>
    </location>
</feature>